<proteinExistence type="predicted"/>
<gene>
    <name evidence="2" type="ORF">LCGC14_2237160</name>
</gene>
<dbReference type="EMBL" id="LAZR01030223">
    <property type="protein sequence ID" value="KKL57262.1"/>
    <property type="molecule type" value="Genomic_DNA"/>
</dbReference>
<protein>
    <submittedName>
        <fullName evidence="2">Uncharacterized protein</fullName>
    </submittedName>
</protein>
<comment type="caution">
    <text evidence="2">The sequence shown here is derived from an EMBL/GenBank/DDBJ whole genome shotgun (WGS) entry which is preliminary data.</text>
</comment>
<dbReference type="AlphaFoldDB" id="A0A0F9G1L8"/>
<evidence type="ECO:0000313" key="2">
    <source>
        <dbReference type="EMBL" id="KKL57262.1"/>
    </source>
</evidence>
<evidence type="ECO:0000256" key="1">
    <source>
        <dbReference type="SAM" id="Phobius"/>
    </source>
</evidence>
<sequence length="176" mass="20342">MKKKKIKIGIIIILGLVLLIPRGNPNTNDTIYLNPNESTLLFRIYVLKGEHLEWSFRTYDNSFIVEGSILFCTGCSAVEYPILISVDMTSNSGEIPKPGYAYSEEGYQWNANVTFSFQNVDIIGGYIQVKLWIKQEIDYTIFLYFLVPIFIVSIIIIGLYYQRYQRQKQLKGMDLN</sequence>
<accession>A0A0F9G1L8</accession>
<feature type="transmembrane region" description="Helical" evidence="1">
    <location>
        <begin position="141"/>
        <end position="161"/>
    </location>
</feature>
<keyword evidence="1" id="KW-0472">Membrane</keyword>
<keyword evidence="1" id="KW-1133">Transmembrane helix</keyword>
<keyword evidence="1" id="KW-0812">Transmembrane</keyword>
<organism evidence="2">
    <name type="scientific">marine sediment metagenome</name>
    <dbReference type="NCBI Taxonomy" id="412755"/>
    <lineage>
        <taxon>unclassified sequences</taxon>
        <taxon>metagenomes</taxon>
        <taxon>ecological metagenomes</taxon>
    </lineage>
</organism>
<name>A0A0F9G1L8_9ZZZZ</name>
<reference evidence="2" key="1">
    <citation type="journal article" date="2015" name="Nature">
        <title>Complex archaea that bridge the gap between prokaryotes and eukaryotes.</title>
        <authorList>
            <person name="Spang A."/>
            <person name="Saw J.H."/>
            <person name="Jorgensen S.L."/>
            <person name="Zaremba-Niedzwiedzka K."/>
            <person name="Martijn J."/>
            <person name="Lind A.E."/>
            <person name="van Eijk R."/>
            <person name="Schleper C."/>
            <person name="Guy L."/>
            <person name="Ettema T.J."/>
        </authorList>
    </citation>
    <scope>NUCLEOTIDE SEQUENCE</scope>
</reference>